<proteinExistence type="inferred from homology"/>
<dbReference type="GO" id="GO:0042907">
    <property type="term" value="F:xanthine transmembrane transporter activity"/>
    <property type="evidence" value="ECO:0007669"/>
    <property type="project" value="TreeGrafter"/>
</dbReference>
<evidence type="ECO:0000256" key="9">
    <source>
        <dbReference type="SAM" id="Phobius"/>
    </source>
</evidence>
<evidence type="ECO:0000256" key="4">
    <source>
        <dbReference type="ARBA" id="ARBA00022475"/>
    </source>
</evidence>
<dbReference type="AlphaFoldDB" id="A0A2Z3YMI1"/>
<organism evidence="10 11">
    <name type="scientific">Corynebacterium provencense</name>
    <dbReference type="NCBI Taxonomy" id="1737425"/>
    <lineage>
        <taxon>Bacteria</taxon>
        <taxon>Bacillati</taxon>
        <taxon>Actinomycetota</taxon>
        <taxon>Actinomycetes</taxon>
        <taxon>Mycobacteriales</taxon>
        <taxon>Corynebacteriaceae</taxon>
        <taxon>Corynebacterium</taxon>
    </lineage>
</organism>
<dbReference type="KEGG" id="cpre:Csp1_02920"/>
<dbReference type="GO" id="GO:0005886">
    <property type="term" value="C:plasma membrane"/>
    <property type="evidence" value="ECO:0007669"/>
    <property type="project" value="UniProtKB-SubCell"/>
</dbReference>
<dbReference type="InterPro" id="IPR006042">
    <property type="entry name" value="Xan_ur_permease"/>
</dbReference>
<dbReference type="STRING" id="1737425.GCA_900049755_02357"/>
<feature type="transmembrane region" description="Helical" evidence="9">
    <location>
        <begin position="29"/>
        <end position="56"/>
    </location>
</feature>
<feature type="transmembrane region" description="Helical" evidence="9">
    <location>
        <begin position="330"/>
        <end position="349"/>
    </location>
</feature>
<dbReference type="InterPro" id="IPR006043">
    <property type="entry name" value="NCS2"/>
</dbReference>
<evidence type="ECO:0000256" key="5">
    <source>
        <dbReference type="ARBA" id="ARBA00022692"/>
    </source>
</evidence>
<comment type="similarity">
    <text evidence="2">Belongs to the nucleobase:cation symporter-2 (NCS2) (TC 2.A.40) family.</text>
</comment>
<sequence length="540" mass="55251">MTVSAPDPAAPAPATAVHPVDQRPPWPRLIILGLQHVLAMYAGAVAVPLIVGGALINAGQFDAADLHHLIVADLFVAGIASVIQSIGLWRFGARLPLMQGVSFVAVAPMISIGSEHGVTAIYGSVIVTGVVMMAVAPLFAKIVRYFPPLVTGTIITVVGLSLLSVAAGWVYNGSAPDEADHGTVGGFFLALVSLVVVILIHRFASPAMKSLAVLGGIIVGTVVGQFMGRTDWSEVGPSEWVGIPTPFQFGAPTFDAASIFTMVIVGLVIMTETTGDIIAIGDVVKKPVDGRTLSDGLRADGLSTVLGGIFNTFPYTAFAQNVGLVSLSRIASRFVVTAAGVILIILGLLPKMGAVVTGIPSEVLGGAGVALFGMVTASGIRTLSTVTWTETRALIVGVSIAVAMLPSVQPGLYEKLPDEIEMIVDSGISAGAIVVILLNLLLNREGGGHLAPALADGVHETEPGPTGDSESTSVVLNNSERAAAWAERKAEEARAAVAEAKAAAARAEEIRAAENATGSSVGAPGAPREDAGGTGSPRTR</sequence>
<protein>
    <submittedName>
        <fullName evidence="10">Uric acid transporter UacT</fullName>
    </submittedName>
</protein>
<reference evidence="11" key="1">
    <citation type="submission" date="2017-11" db="EMBL/GenBank/DDBJ databases">
        <title>Otitis media/interna in a cat caused by the recently described species Corynebacterium provencense.</title>
        <authorList>
            <person name="Kittl S."/>
            <person name="Brodard I."/>
            <person name="Rychener L."/>
            <person name="Jores J."/>
            <person name="Roosje P."/>
            <person name="Gobeli Brawand S."/>
        </authorList>
    </citation>
    <scope>NUCLEOTIDE SEQUENCE [LARGE SCALE GENOMIC DNA]</scope>
    <source>
        <strain evidence="11">17KM38</strain>
    </source>
</reference>
<feature type="transmembrane region" description="Helical" evidence="9">
    <location>
        <begin position="392"/>
        <end position="410"/>
    </location>
</feature>
<accession>A0A2Z3YMI1</accession>
<keyword evidence="7 9" id="KW-0472">Membrane</keyword>
<dbReference type="Pfam" id="PF00860">
    <property type="entry name" value="Xan_ur_permease"/>
    <property type="match status" value="1"/>
</dbReference>
<evidence type="ECO:0000256" key="2">
    <source>
        <dbReference type="ARBA" id="ARBA00008821"/>
    </source>
</evidence>
<gene>
    <name evidence="10" type="primary">uacT</name>
    <name evidence="10" type="ORF">Csp1_02920</name>
</gene>
<evidence type="ECO:0000256" key="3">
    <source>
        <dbReference type="ARBA" id="ARBA00022448"/>
    </source>
</evidence>
<feature type="transmembrane region" description="Helical" evidence="9">
    <location>
        <begin position="361"/>
        <end position="380"/>
    </location>
</feature>
<keyword evidence="4" id="KW-1003">Cell membrane</keyword>
<dbReference type="PANTHER" id="PTHR42810">
    <property type="entry name" value="PURINE PERMEASE C1399.01C-RELATED"/>
    <property type="match status" value="1"/>
</dbReference>
<evidence type="ECO:0000256" key="6">
    <source>
        <dbReference type="ARBA" id="ARBA00022989"/>
    </source>
</evidence>
<evidence type="ECO:0000313" key="10">
    <source>
        <dbReference type="EMBL" id="AWT25118.1"/>
    </source>
</evidence>
<feature type="transmembrane region" description="Helical" evidence="9">
    <location>
        <begin position="247"/>
        <end position="270"/>
    </location>
</feature>
<name>A0A2Z3YMI1_9CORY</name>
<keyword evidence="5 9" id="KW-0812">Transmembrane</keyword>
<feature type="transmembrane region" description="Helical" evidence="9">
    <location>
        <begin position="211"/>
        <end position="227"/>
    </location>
</feature>
<keyword evidence="11" id="KW-1185">Reference proteome</keyword>
<feature type="region of interest" description="Disordered" evidence="8">
    <location>
        <begin position="504"/>
        <end position="540"/>
    </location>
</feature>
<evidence type="ECO:0000256" key="1">
    <source>
        <dbReference type="ARBA" id="ARBA00004651"/>
    </source>
</evidence>
<dbReference type="EMBL" id="CP024988">
    <property type="protein sequence ID" value="AWT25118.1"/>
    <property type="molecule type" value="Genomic_DNA"/>
</dbReference>
<feature type="transmembrane region" description="Helical" evidence="9">
    <location>
        <begin position="422"/>
        <end position="442"/>
    </location>
</feature>
<keyword evidence="6 9" id="KW-1133">Transmembrane helix</keyword>
<dbReference type="RefSeq" id="WP_227871134.1">
    <property type="nucleotide sequence ID" value="NZ_CP024988.1"/>
</dbReference>
<dbReference type="NCBIfam" id="TIGR03173">
    <property type="entry name" value="pbuX"/>
    <property type="match status" value="1"/>
</dbReference>
<evidence type="ECO:0000256" key="7">
    <source>
        <dbReference type="ARBA" id="ARBA00023136"/>
    </source>
</evidence>
<dbReference type="Proteomes" id="UP000247696">
    <property type="component" value="Chromosome"/>
</dbReference>
<dbReference type="NCBIfam" id="NF037981">
    <property type="entry name" value="NCS2_1"/>
    <property type="match status" value="1"/>
</dbReference>
<feature type="transmembrane region" description="Helical" evidence="9">
    <location>
        <begin position="68"/>
        <end position="89"/>
    </location>
</feature>
<dbReference type="NCBIfam" id="TIGR00801">
    <property type="entry name" value="ncs2"/>
    <property type="match status" value="1"/>
</dbReference>
<feature type="transmembrane region" description="Helical" evidence="9">
    <location>
        <begin position="120"/>
        <end position="140"/>
    </location>
</feature>
<feature type="transmembrane region" description="Helical" evidence="9">
    <location>
        <begin position="149"/>
        <end position="171"/>
    </location>
</feature>
<feature type="transmembrane region" description="Helical" evidence="9">
    <location>
        <begin position="183"/>
        <end position="204"/>
    </location>
</feature>
<evidence type="ECO:0000256" key="8">
    <source>
        <dbReference type="SAM" id="MobiDB-lite"/>
    </source>
</evidence>
<comment type="subcellular location">
    <subcellularLocation>
        <location evidence="1">Cell membrane</location>
        <topology evidence="1">Multi-pass membrane protein</topology>
    </subcellularLocation>
</comment>
<feature type="region of interest" description="Disordered" evidence="8">
    <location>
        <begin position="453"/>
        <end position="474"/>
    </location>
</feature>
<dbReference type="InterPro" id="IPR017588">
    <property type="entry name" value="UacT-like"/>
</dbReference>
<evidence type="ECO:0000313" key="11">
    <source>
        <dbReference type="Proteomes" id="UP000247696"/>
    </source>
</evidence>
<keyword evidence="3" id="KW-0813">Transport</keyword>
<dbReference type="PANTHER" id="PTHR42810:SF4">
    <property type="entry name" value="URIC ACID TRANSPORTER UACT"/>
    <property type="match status" value="1"/>
</dbReference>